<dbReference type="InterPro" id="IPR017907">
    <property type="entry name" value="Znf_RING_CS"/>
</dbReference>
<organism evidence="15 16">
    <name type="scientific">Elysia chlorotica</name>
    <name type="common">Eastern emerald elysia</name>
    <name type="synonym">Sea slug</name>
    <dbReference type="NCBI Taxonomy" id="188477"/>
    <lineage>
        <taxon>Eukaryota</taxon>
        <taxon>Metazoa</taxon>
        <taxon>Spiralia</taxon>
        <taxon>Lophotrochozoa</taxon>
        <taxon>Mollusca</taxon>
        <taxon>Gastropoda</taxon>
        <taxon>Heterobranchia</taxon>
        <taxon>Euthyneura</taxon>
        <taxon>Panpulmonata</taxon>
        <taxon>Sacoglossa</taxon>
        <taxon>Placobranchoidea</taxon>
        <taxon>Plakobranchidae</taxon>
        <taxon>Elysia</taxon>
    </lineage>
</organism>
<feature type="coiled-coil region" evidence="12">
    <location>
        <begin position="131"/>
        <end position="184"/>
    </location>
</feature>
<dbReference type="EC" id="2.3.2.27" evidence="3"/>
<accession>A0A433SPI6</accession>
<keyword evidence="7 11" id="KW-0863">Zinc-finger</keyword>
<comment type="catalytic activity">
    <reaction evidence="1">
        <text>S-ubiquitinyl-[E2 ubiquitin-conjugating enzyme]-L-cysteine + [acceptor protein]-L-lysine = [E2 ubiquitin-conjugating enzyme]-L-cysteine + N(6)-ubiquitinyl-[acceptor protein]-L-lysine.</text>
        <dbReference type="EC" id="2.3.2.27"/>
    </reaction>
</comment>
<evidence type="ECO:0000256" key="12">
    <source>
        <dbReference type="SAM" id="Coils"/>
    </source>
</evidence>
<evidence type="ECO:0000256" key="11">
    <source>
        <dbReference type="PROSITE-ProRule" id="PRU00175"/>
    </source>
</evidence>
<evidence type="ECO:0000256" key="7">
    <source>
        <dbReference type="ARBA" id="ARBA00022771"/>
    </source>
</evidence>
<dbReference type="InterPro" id="IPR013083">
    <property type="entry name" value="Znf_RING/FYVE/PHD"/>
</dbReference>
<dbReference type="CDD" id="cd16550">
    <property type="entry name" value="RING-HC_RNF168"/>
    <property type="match status" value="1"/>
</dbReference>
<feature type="region of interest" description="Disordered" evidence="13">
    <location>
        <begin position="486"/>
        <end position="562"/>
    </location>
</feature>
<dbReference type="AlphaFoldDB" id="A0A433SPI6"/>
<evidence type="ECO:0000256" key="6">
    <source>
        <dbReference type="ARBA" id="ARBA00022763"/>
    </source>
</evidence>
<evidence type="ECO:0000259" key="14">
    <source>
        <dbReference type="PROSITE" id="PS50089"/>
    </source>
</evidence>
<dbReference type="PROSITE" id="PS50089">
    <property type="entry name" value="ZF_RING_2"/>
    <property type="match status" value="1"/>
</dbReference>
<dbReference type="SMART" id="SM00184">
    <property type="entry name" value="RING"/>
    <property type="match status" value="1"/>
</dbReference>
<evidence type="ECO:0000313" key="15">
    <source>
        <dbReference type="EMBL" id="RUS71136.1"/>
    </source>
</evidence>
<evidence type="ECO:0000256" key="4">
    <source>
        <dbReference type="ARBA" id="ARBA00022679"/>
    </source>
</evidence>
<keyword evidence="5" id="KW-0479">Metal-binding</keyword>
<keyword evidence="10" id="KW-0539">Nucleus</keyword>
<feature type="region of interest" description="Disordered" evidence="13">
    <location>
        <begin position="457"/>
        <end position="476"/>
    </location>
</feature>
<evidence type="ECO:0000256" key="2">
    <source>
        <dbReference type="ARBA" id="ARBA00004123"/>
    </source>
</evidence>
<evidence type="ECO:0000256" key="3">
    <source>
        <dbReference type="ARBA" id="ARBA00012483"/>
    </source>
</evidence>
<sequence>MATKGPDKESCTCPICMYIMIEPVTMPCKHTLCMICYRQTVAQSNLLCPICRQRISVWARRAARTNSLVDQKKWLGIQRAFPQKVKKRMEGIAGGVAGNGTADDDEDDSDDQDCETYLRKLKELSKPGEIHEEYEAAMRKLQQQRELEAKKEEEASAALIQALQEEEAREVERLRREREDTERLGLAMAQQLQEVSFEKLNSSGVLNSPALFLAHQVPHRYLDTTAKQEQQKEEMSPYPYACISPVDKIFYGLSALGGLAGNSPRARSQSVSSDEAPGLREEHSYTTASASVVDLTNAAVSGELCRERADVPTYDLLKVKSEPEDIFGPGPSGLNKFVPESPLIISTLSRENNNTTSGGGGIDGQVQYLCPTAGNFKPIVAHLRTPPRPQADGTTVDVPVLSITPRRLALGDSPGFVSSPIGKSLKTQSPKMKSATGMGKTTAAALMNKRAEEVLRNSAKARGESSGNPGCGSEQIKDHDNIVTIHPSNSKLLNPSTEPSEKFASEARSVCMEDESPYADQAQESNTNTKRTSRANSRTAVDNRSDQENCADVWDSDSISSPVLGLTGSIVRPLNVSGSSNKPGNKHHHTKASETSDSDLRVKGKSVPASVNKSSSTCTNKTQPASSKKSRAKGKQSEKGAANTTLDSFVQRKKRTFSESTTQDIENSSLTQEEKDHLLALQLQEMYENLDKSGIDVDRFKGSMNEYSFRKKRKV</sequence>
<dbReference type="STRING" id="188477.A0A433SPI6"/>
<gene>
    <name evidence="15" type="ORF">EGW08_021102</name>
</gene>
<feature type="region of interest" description="Disordered" evidence="13">
    <location>
        <begin position="574"/>
        <end position="673"/>
    </location>
</feature>
<feature type="domain" description="RING-type" evidence="14">
    <location>
        <begin position="13"/>
        <end position="52"/>
    </location>
</feature>
<dbReference type="GO" id="GO:0031491">
    <property type="term" value="F:nucleosome binding"/>
    <property type="evidence" value="ECO:0007669"/>
    <property type="project" value="TreeGrafter"/>
</dbReference>
<dbReference type="Pfam" id="PF13923">
    <property type="entry name" value="zf-C3HC4_2"/>
    <property type="match status" value="1"/>
</dbReference>
<dbReference type="PANTHER" id="PTHR23328:SF0">
    <property type="entry name" value="RING-TYPE DOMAIN-CONTAINING PROTEIN"/>
    <property type="match status" value="1"/>
</dbReference>
<keyword evidence="6" id="KW-0227">DNA damage</keyword>
<keyword evidence="16" id="KW-1185">Reference proteome</keyword>
<dbReference type="GO" id="GO:0035861">
    <property type="term" value="C:site of double-strand break"/>
    <property type="evidence" value="ECO:0007669"/>
    <property type="project" value="TreeGrafter"/>
</dbReference>
<feature type="compositionally biased region" description="Polar residues" evidence="13">
    <location>
        <begin position="609"/>
        <end position="627"/>
    </location>
</feature>
<keyword evidence="8" id="KW-0833">Ubl conjugation pathway</keyword>
<evidence type="ECO:0000256" key="10">
    <source>
        <dbReference type="ARBA" id="ARBA00023242"/>
    </source>
</evidence>
<evidence type="ECO:0000256" key="9">
    <source>
        <dbReference type="ARBA" id="ARBA00022833"/>
    </source>
</evidence>
<dbReference type="PROSITE" id="PS00518">
    <property type="entry name" value="ZF_RING_1"/>
    <property type="match status" value="1"/>
</dbReference>
<dbReference type="CDD" id="cd22249">
    <property type="entry name" value="UDM1_RNF168_RNF169-like"/>
    <property type="match status" value="1"/>
</dbReference>
<dbReference type="CDD" id="cd21932">
    <property type="entry name" value="MIU2_RNF168-like"/>
    <property type="match status" value="1"/>
</dbReference>
<dbReference type="Gene3D" id="3.30.40.10">
    <property type="entry name" value="Zinc/RING finger domain, C3HC4 (zinc finger)"/>
    <property type="match status" value="1"/>
</dbReference>
<dbReference type="Proteomes" id="UP000271974">
    <property type="component" value="Unassembled WGS sequence"/>
</dbReference>
<proteinExistence type="predicted"/>
<feature type="compositionally biased region" description="Polar residues" evidence="13">
    <location>
        <begin position="658"/>
        <end position="671"/>
    </location>
</feature>
<reference evidence="15 16" key="1">
    <citation type="submission" date="2019-01" db="EMBL/GenBank/DDBJ databases">
        <title>A draft genome assembly of the solar-powered sea slug Elysia chlorotica.</title>
        <authorList>
            <person name="Cai H."/>
            <person name="Li Q."/>
            <person name="Fang X."/>
            <person name="Li J."/>
            <person name="Curtis N.E."/>
            <person name="Altenburger A."/>
            <person name="Shibata T."/>
            <person name="Feng M."/>
            <person name="Maeda T."/>
            <person name="Schwartz J.A."/>
            <person name="Shigenobu S."/>
            <person name="Lundholm N."/>
            <person name="Nishiyama T."/>
            <person name="Yang H."/>
            <person name="Hasebe M."/>
            <person name="Li S."/>
            <person name="Pierce S.K."/>
            <person name="Wang J."/>
        </authorList>
    </citation>
    <scope>NUCLEOTIDE SEQUENCE [LARGE SCALE GENOMIC DNA]</scope>
    <source>
        <strain evidence="15">EC2010</strain>
        <tissue evidence="15">Whole organism of an adult</tissue>
    </source>
</reference>
<evidence type="ECO:0000256" key="1">
    <source>
        <dbReference type="ARBA" id="ARBA00000900"/>
    </source>
</evidence>
<dbReference type="OrthoDB" id="426657at2759"/>
<dbReference type="GO" id="GO:0008270">
    <property type="term" value="F:zinc ion binding"/>
    <property type="evidence" value="ECO:0007669"/>
    <property type="project" value="UniProtKB-KW"/>
</dbReference>
<dbReference type="InterPro" id="IPR001841">
    <property type="entry name" value="Znf_RING"/>
</dbReference>
<keyword evidence="12" id="KW-0175">Coiled coil</keyword>
<dbReference type="EMBL" id="RQTK01001267">
    <property type="protein sequence ID" value="RUS71136.1"/>
    <property type="molecule type" value="Genomic_DNA"/>
</dbReference>
<dbReference type="GO" id="GO:0005634">
    <property type="term" value="C:nucleus"/>
    <property type="evidence" value="ECO:0007669"/>
    <property type="project" value="UniProtKB-SubCell"/>
</dbReference>
<evidence type="ECO:0000256" key="13">
    <source>
        <dbReference type="SAM" id="MobiDB-lite"/>
    </source>
</evidence>
<keyword evidence="4" id="KW-0808">Transferase</keyword>
<feature type="compositionally biased region" description="Polar residues" evidence="13">
    <location>
        <begin position="486"/>
        <end position="498"/>
    </location>
</feature>
<dbReference type="GO" id="GO:0006302">
    <property type="term" value="P:double-strand break repair"/>
    <property type="evidence" value="ECO:0007669"/>
    <property type="project" value="TreeGrafter"/>
</dbReference>
<dbReference type="PANTHER" id="PTHR23328">
    <property type="entry name" value="RING-TYPE DOMAIN-CONTAINING PROTEIN"/>
    <property type="match status" value="1"/>
</dbReference>
<evidence type="ECO:0000256" key="5">
    <source>
        <dbReference type="ARBA" id="ARBA00022723"/>
    </source>
</evidence>
<feature type="compositionally biased region" description="Polar residues" evidence="13">
    <location>
        <begin position="522"/>
        <end position="540"/>
    </location>
</feature>
<evidence type="ECO:0000313" key="16">
    <source>
        <dbReference type="Proteomes" id="UP000271974"/>
    </source>
</evidence>
<dbReference type="GO" id="GO:0061630">
    <property type="term" value="F:ubiquitin protein ligase activity"/>
    <property type="evidence" value="ECO:0007669"/>
    <property type="project" value="UniProtKB-EC"/>
</dbReference>
<name>A0A433SPI6_ELYCH</name>
<keyword evidence="9" id="KW-0862">Zinc</keyword>
<evidence type="ECO:0000256" key="8">
    <source>
        <dbReference type="ARBA" id="ARBA00022786"/>
    </source>
</evidence>
<dbReference type="InterPro" id="IPR051657">
    <property type="entry name" value="RNF168/RNF169_E3_ubiq-ligase"/>
</dbReference>
<feature type="region of interest" description="Disordered" evidence="13">
    <location>
        <begin position="262"/>
        <end position="285"/>
    </location>
</feature>
<dbReference type="SUPFAM" id="SSF57850">
    <property type="entry name" value="RING/U-box"/>
    <property type="match status" value="1"/>
</dbReference>
<comment type="caution">
    <text evidence="15">The sequence shown here is derived from an EMBL/GenBank/DDBJ whole genome shotgun (WGS) entry which is preliminary data.</text>
</comment>
<comment type="subcellular location">
    <subcellularLocation>
        <location evidence="2">Nucleus</location>
    </subcellularLocation>
</comment>
<feature type="compositionally biased region" description="Basic and acidic residues" evidence="13">
    <location>
        <begin position="591"/>
        <end position="602"/>
    </location>
</feature>
<protein>
    <recommendedName>
        <fullName evidence="3">RING-type E3 ubiquitin transferase</fullName>
        <ecNumber evidence="3">2.3.2.27</ecNumber>
    </recommendedName>
</protein>